<dbReference type="OrthoDB" id="843225at2759"/>
<reference evidence="2 4" key="1">
    <citation type="submission" date="2015-02" db="EMBL/GenBank/DDBJ databases">
        <authorList>
            <person name="Chooi Y.-H."/>
        </authorList>
    </citation>
    <scope>NUCLEOTIDE SEQUENCE [LARGE SCALE GENOMIC DNA]</scope>
    <source>
        <strain evidence="2">E3</strain>
    </source>
</reference>
<dbReference type="AlphaFoldDB" id="A0A0G4J7N8"/>
<evidence type="ECO:0000313" key="4">
    <source>
        <dbReference type="Proteomes" id="UP000039324"/>
    </source>
</evidence>
<keyword evidence="4" id="KW-1185">Reference proteome</keyword>
<evidence type="ECO:0000313" key="2">
    <source>
        <dbReference type="EMBL" id="CEP03547.1"/>
    </source>
</evidence>
<dbReference type="CDD" id="cd23659">
    <property type="entry name" value="USP_At3g01520-like"/>
    <property type="match status" value="1"/>
</dbReference>
<proteinExistence type="predicted"/>
<organism evidence="2 4">
    <name type="scientific">Plasmodiophora brassicae</name>
    <name type="common">Clubroot disease agent</name>
    <dbReference type="NCBI Taxonomy" id="37360"/>
    <lineage>
        <taxon>Eukaryota</taxon>
        <taxon>Sar</taxon>
        <taxon>Rhizaria</taxon>
        <taxon>Endomyxa</taxon>
        <taxon>Phytomyxea</taxon>
        <taxon>Plasmodiophorida</taxon>
        <taxon>Plasmodiophoridae</taxon>
        <taxon>Plasmodiophora</taxon>
    </lineage>
</organism>
<dbReference type="InterPro" id="IPR014729">
    <property type="entry name" value="Rossmann-like_a/b/a_fold"/>
</dbReference>
<dbReference type="Proteomes" id="UP000290189">
    <property type="component" value="Unassembled WGS sequence"/>
</dbReference>
<dbReference type="Pfam" id="PF00582">
    <property type="entry name" value="Usp"/>
    <property type="match status" value="1"/>
</dbReference>
<dbReference type="Proteomes" id="UP000039324">
    <property type="component" value="Unassembled WGS sequence"/>
</dbReference>
<dbReference type="EMBL" id="CDSF01000148">
    <property type="protein sequence ID" value="CEP03547.1"/>
    <property type="molecule type" value="Genomic_DNA"/>
</dbReference>
<geneLocation type="mitochondrion" evidence="3"/>
<evidence type="ECO:0000313" key="3">
    <source>
        <dbReference type="EMBL" id="SPQ93144.1"/>
    </source>
</evidence>
<dbReference type="PANTHER" id="PTHR31964">
    <property type="entry name" value="ADENINE NUCLEOTIDE ALPHA HYDROLASES-LIKE SUPERFAMILY PROTEIN"/>
    <property type="match status" value="1"/>
</dbReference>
<evidence type="ECO:0000313" key="5">
    <source>
        <dbReference type="Proteomes" id="UP000290189"/>
    </source>
</evidence>
<dbReference type="Gene3D" id="3.40.50.620">
    <property type="entry name" value="HUPs"/>
    <property type="match status" value="1"/>
</dbReference>
<dbReference type="STRING" id="37360.A0A0G4J7N8"/>
<dbReference type="EMBL" id="OVEO01000001">
    <property type="protein sequence ID" value="SPQ93144.1"/>
    <property type="molecule type" value="Genomic_DNA"/>
</dbReference>
<dbReference type="SUPFAM" id="SSF52402">
    <property type="entry name" value="Adenine nucleotide alpha hydrolases-like"/>
    <property type="match status" value="1"/>
</dbReference>
<accession>A0A0G4J7N8</accession>
<keyword evidence="3" id="KW-0496">Mitochondrion</keyword>
<reference evidence="3 5" key="2">
    <citation type="submission" date="2018-03" db="EMBL/GenBank/DDBJ databases">
        <authorList>
            <person name="Fogelqvist J."/>
        </authorList>
    </citation>
    <scope>NUCLEOTIDE SEQUENCE [LARGE SCALE GENOMIC DNA]</scope>
</reference>
<dbReference type="InterPro" id="IPR006016">
    <property type="entry name" value="UspA"/>
</dbReference>
<feature type="domain" description="UspA" evidence="1">
    <location>
        <begin position="11"/>
        <end position="176"/>
    </location>
</feature>
<dbReference type="PANTHER" id="PTHR31964:SF113">
    <property type="entry name" value="USPA DOMAIN-CONTAINING PROTEIN"/>
    <property type="match status" value="1"/>
</dbReference>
<name>A0A0G4J7N8_PLABS</name>
<sequence>MSARVQAGADRRIMVCLDQSPSSAWAWSWARDNIVQRGDTIVLATVACIDEANLPDGTYYGDEMGVPGVFDQEAVQKERQSAMELAEQFINGQLSDCKEWGDRLGLHIEGRVYTQSGSVGATIIHQIEQADCPFSMVVCGSRGLGTIKRAMLSAIGLGSTSDHLCHHLNVPVVVVRQGQGHEAPQQASDKSA</sequence>
<evidence type="ECO:0000259" key="1">
    <source>
        <dbReference type="Pfam" id="PF00582"/>
    </source>
</evidence>
<protein>
    <recommendedName>
        <fullName evidence="1">UspA domain-containing protein</fullName>
    </recommendedName>
</protein>
<gene>
    <name evidence="2" type="ORF">PBRA_009432</name>
    <name evidence="3" type="ORF">PLBR_LOCUS359</name>
</gene>